<evidence type="ECO:0000313" key="1">
    <source>
        <dbReference type="EMBL" id="EGF53450.1"/>
    </source>
</evidence>
<accession>F3PVT6</accession>
<sequence>MCQEQVSKKFAKMFLGVKNSAKVILLCHIDSASPSYSWKNEWDL</sequence>
<proteinExistence type="predicted"/>
<dbReference type="AlphaFoldDB" id="F3PVT6"/>
<dbReference type="EMBL" id="AFBN01000082">
    <property type="protein sequence ID" value="EGF53450.1"/>
    <property type="molecule type" value="Genomic_DNA"/>
</dbReference>
<comment type="caution">
    <text evidence="1">The sequence shown here is derived from an EMBL/GenBank/DDBJ whole genome shotgun (WGS) entry which is preliminary data.</text>
</comment>
<evidence type="ECO:0000313" key="2">
    <source>
        <dbReference type="Proteomes" id="UP000003416"/>
    </source>
</evidence>
<gene>
    <name evidence="1" type="ORF">HMPREF9446_02864</name>
</gene>
<organism evidence="1 2">
    <name type="scientific">Bacteroides fluxus YIT 12057</name>
    <dbReference type="NCBI Taxonomy" id="763034"/>
    <lineage>
        <taxon>Bacteria</taxon>
        <taxon>Pseudomonadati</taxon>
        <taxon>Bacteroidota</taxon>
        <taxon>Bacteroidia</taxon>
        <taxon>Bacteroidales</taxon>
        <taxon>Bacteroidaceae</taxon>
        <taxon>Bacteroides</taxon>
    </lineage>
</organism>
<reference evidence="1 2" key="1">
    <citation type="submission" date="2011-02" db="EMBL/GenBank/DDBJ databases">
        <authorList>
            <person name="Weinstock G."/>
            <person name="Sodergren E."/>
            <person name="Clifton S."/>
            <person name="Fulton L."/>
            <person name="Fulton B."/>
            <person name="Courtney L."/>
            <person name="Fronick C."/>
            <person name="Harrison M."/>
            <person name="Strong C."/>
            <person name="Farmer C."/>
            <person name="Delahaunty K."/>
            <person name="Markovic C."/>
            <person name="Hall O."/>
            <person name="Minx P."/>
            <person name="Tomlinson C."/>
            <person name="Mitreva M."/>
            <person name="Hou S."/>
            <person name="Chen J."/>
            <person name="Wollam A."/>
            <person name="Pepin K.H."/>
            <person name="Johnson M."/>
            <person name="Bhonagiri V."/>
            <person name="Zhang X."/>
            <person name="Suruliraj S."/>
            <person name="Warren W."/>
            <person name="Chinwalla A."/>
            <person name="Mardis E.R."/>
            <person name="Wilson R.K."/>
        </authorList>
    </citation>
    <scope>NUCLEOTIDE SEQUENCE [LARGE SCALE GENOMIC DNA]</scope>
    <source>
        <strain evidence="1 2">YIT 12057</strain>
    </source>
</reference>
<protein>
    <submittedName>
        <fullName evidence="1">Uncharacterized protein</fullName>
    </submittedName>
</protein>
<keyword evidence="2" id="KW-1185">Reference proteome</keyword>
<dbReference type="HOGENOM" id="CLU_3212395_0_0_10"/>
<name>F3PVT6_9BACE</name>
<dbReference type="STRING" id="763034.HMPREF9446_02864"/>
<dbReference type="Proteomes" id="UP000003416">
    <property type="component" value="Unassembled WGS sequence"/>
</dbReference>